<dbReference type="Gene3D" id="3.80.10.10">
    <property type="entry name" value="Ribonuclease Inhibitor"/>
    <property type="match status" value="1"/>
</dbReference>
<sequence length="453" mass="52158">MDNLAECSRPKKSKSCSIEYRNNLKSQWAFLPSVVLHQVFDLLDAEDRKNASSVCRHWRESLFHPKWWQSIKFKIEHDNTPKAKFYTTTFGRTATEATIALYCLSSHCIHEFILLLRQLHKNNHLTRLVIEPSHCRFDVSDEKDINEIVDLILGILPRLSAFSLGGLEDLAQYTDCILGTLTPLKVKLLGLASIKDDISNYEEKHFKLDLISFYKNLQILSIDYDQLSDKFLYRLEEAKNLQRLVVHLHAIPKNHPGTTNLAWKEFKTSHPQCMLRLTVIHANSAIQDLHVEVLRNEMPLSHFKVFFCESVNIDVLHELSTFYARTLRSVVWIDSLSKYPHSWAIKVSESPDPFVLMSWLCTQFQELILYGYKYPEENLVAIGRLKGTKMKNLQISSSDIVSCRVSSATKDIANNLKSAWNPVPSEDLHPVILDPNYGDSDEFLLPFVLADLQ</sequence>
<dbReference type="InterPro" id="IPR032675">
    <property type="entry name" value="LRR_dom_sf"/>
</dbReference>
<dbReference type="CDD" id="cd22104">
    <property type="entry name" value="F-box_FBXO33"/>
    <property type="match status" value="1"/>
</dbReference>
<evidence type="ECO:0000259" key="1">
    <source>
        <dbReference type="PROSITE" id="PS50181"/>
    </source>
</evidence>
<dbReference type="PANTHER" id="PTHR20933:SF3">
    <property type="entry name" value="F-BOX ONLY PROTEIN 33"/>
    <property type="match status" value="1"/>
</dbReference>
<organism evidence="2 3">
    <name type="scientific">Ceutorhynchus assimilis</name>
    <name type="common">cabbage seed weevil</name>
    <dbReference type="NCBI Taxonomy" id="467358"/>
    <lineage>
        <taxon>Eukaryota</taxon>
        <taxon>Metazoa</taxon>
        <taxon>Ecdysozoa</taxon>
        <taxon>Arthropoda</taxon>
        <taxon>Hexapoda</taxon>
        <taxon>Insecta</taxon>
        <taxon>Pterygota</taxon>
        <taxon>Neoptera</taxon>
        <taxon>Endopterygota</taxon>
        <taxon>Coleoptera</taxon>
        <taxon>Polyphaga</taxon>
        <taxon>Cucujiformia</taxon>
        <taxon>Curculionidae</taxon>
        <taxon>Ceutorhynchinae</taxon>
        <taxon>Ceutorhynchus</taxon>
    </lineage>
</organism>
<evidence type="ECO:0000313" key="2">
    <source>
        <dbReference type="EMBL" id="CAG9766374.1"/>
    </source>
</evidence>
<name>A0A9N9MK29_9CUCU</name>
<dbReference type="Gene3D" id="1.20.1280.50">
    <property type="match status" value="1"/>
</dbReference>
<dbReference type="InterPro" id="IPR001810">
    <property type="entry name" value="F-box_dom"/>
</dbReference>
<accession>A0A9N9MK29</accession>
<dbReference type="SMART" id="SM00256">
    <property type="entry name" value="FBOX"/>
    <property type="match status" value="1"/>
</dbReference>
<dbReference type="PROSITE" id="PS50181">
    <property type="entry name" value="FBOX"/>
    <property type="match status" value="1"/>
</dbReference>
<dbReference type="Pfam" id="PF12937">
    <property type="entry name" value="F-box-like"/>
    <property type="match status" value="1"/>
</dbReference>
<feature type="domain" description="F-box" evidence="1">
    <location>
        <begin position="25"/>
        <end position="71"/>
    </location>
</feature>
<dbReference type="PANTHER" id="PTHR20933">
    <property type="entry name" value="F-BOX ONLY PROTEIN 33"/>
    <property type="match status" value="1"/>
</dbReference>
<evidence type="ECO:0000313" key="3">
    <source>
        <dbReference type="Proteomes" id="UP001152799"/>
    </source>
</evidence>
<proteinExistence type="predicted"/>
<dbReference type="SUPFAM" id="SSF81383">
    <property type="entry name" value="F-box domain"/>
    <property type="match status" value="1"/>
</dbReference>
<dbReference type="AlphaFoldDB" id="A0A9N9MK29"/>
<dbReference type="InterPro" id="IPR036047">
    <property type="entry name" value="F-box-like_dom_sf"/>
</dbReference>
<dbReference type="OrthoDB" id="8757000at2759"/>
<protein>
    <recommendedName>
        <fullName evidence="1">F-box domain-containing protein</fullName>
    </recommendedName>
</protein>
<dbReference type="EMBL" id="OU892279">
    <property type="protein sequence ID" value="CAG9766374.1"/>
    <property type="molecule type" value="Genomic_DNA"/>
</dbReference>
<dbReference type="GO" id="GO:0031398">
    <property type="term" value="P:positive regulation of protein ubiquitination"/>
    <property type="evidence" value="ECO:0007669"/>
    <property type="project" value="TreeGrafter"/>
</dbReference>
<keyword evidence="3" id="KW-1185">Reference proteome</keyword>
<gene>
    <name evidence="2" type="ORF">CEUTPL_LOCUS6959</name>
</gene>
<dbReference type="Proteomes" id="UP001152799">
    <property type="component" value="Chromosome 3"/>
</dbReference>
<reference evidence="2" key="1">
    <citation type="submission" date="2022-01" db="EMBL/GenBank/DDBJ databases">
        <authorList>
            <person name="King R."/>
        </authorList>
    </citation>
    <scope>NUCLEOTIDE SEQUENCE</scope>
</reference>